<dbReference type="PANTHER" id="PTHR30204:SF97">
    <property type="entry name" value="MERR FAMILY REGULATORY PROTEIN"/>
    <property type="match status" value="1"/>
</dbReference>
<gene>
    <name evidence="5" type="ORF">H4696_000918</name>
</gene>
<keyword evidence="2" id="KW-0175">Coiled coil</keyword>
<dbReference type="PROSITE" id="PS00552">
    <property type="entry name" value="HTH_MERR_1"/>
    <property type="match status" value="1"/>
</dbReference>
<name>A0ABR9HSA9_9PSEU</name>
<dbReference type="SUPFAM" id="SSF46955">
    <property type="entry name" value="Putative DNA-binding domain"/>
    <property type="match status" value="1"/>
</dbReference>
<proteinExistence type="predicted"/>
<protein>
    <submittedName>
        <fullName evidence="5">DNA-binding transcriptional MerR regulator</fullName>
    </submittedName>
</protein>
<dbReference type="PANTHER" id="PTHR30204">
    <property type="entry name" value="REDOX-CYCLING DRUG-SENSING TRANSCRIPTIONAL ACTIVATOR SOXR"/>
    <property type="match status" value="1"/>
</dbReference>
<feature type="coiled-coil region" evidence="2">
    <location>
        <begin position="82"/>
        <end position="109"/>
    </location>
</feature>
<evidence type="ECO:0000313" key="6">
    <source>
        <dbReference type="Proteomes" id="UP000631670"/>
    </source>
</evidence>
<dbReference type="RefSeq" id="WP_211299654.1">
    <property type="nucleotide sequence ID" value="NZ_JADBEG010000001.1"/>
</dbReference>
<evidence type="ECO:0000256" key="1">
    <source>
        <dbReference type="ARBA" id="ARBA00023125"/>
    </source>
</evidence>
<dbReference type="GO" id="GO:0003677">
    <property type="term" value="F:DNA binding"/>
    <property type="evidence" value="ECO:0007669"/>
    <property type="project" value="UniProtKB-KW"/>
</dbReference>
<dbReference type="SMART" id="SM00422">
    <property type="entry name" value="HTH_MERR"/>
    <property type="match status" value="1"/>
</dbReference>
<reference evidence="5 6" key="1">
    <citation type="submission" date="2020-10" db="EMBL/GenBank/DDBJ databases">
        <title>Sequencing the genomes of 1000 actinobacteria strains.</title>
        <authorList>
            <person name="Klenk H.-P."/>
        </authorList>
    </citation>
    <scope>NUCLEOTIDE SEQUENCE [LARGE SCALE GENOMIC DNA]</scope>
    <source>
        <strain evidence="5 6">DSM 44653</strain>
    </source>
</reference>
<comment type="caution">
    <text evidence="5">The sequence shown here is derived from an EMBL/GenBank/DDBJ whole genome shotgun (WGS) entry which is preliminary data.</text>
</comment>
<accession>A0ABR9HSA9</accession>
<sequence length="156" mass="17154">MRIGELAEKTGVSVRSLRYYEEKGMLVPERTAGGHRSYPEAGVGQVWLIQQFYAAGLSSTTIQGIMPAVRAGRANPEVIELLITERDRIDRLARELVDARQKLDTIIATASSDSCRHDAPDDPKVTGPRRPRPRLRPESPGRTGSRRRSAPPGASP</sequence>
<evidence type="ECO:0000256" key="2">
    <source>
        <dbReference type="SAM" id="Coils"/>
    </source>
</evidence>
<dbReference type="PROSITE" id="PS50937">
    <property type="entry name" value="HTH_MERR_2"/>
    <property type="match status" value="1"/>
</dbReference>
<feature type="domain" description="HTH merR-type" evidence="4">
    <location>
        <begin position="1"/>
        <end position="68"/>
    </location>
</feature>
<feature type="region of interest" description="Disordered" evidence="3">
    <location>
        <begin position="110"/>
        <end position="156"/>
    </location>
</feature>
<organism evidence="5 6">
    <name type="scientific">Amycolatopsis lexingtonensis</name>
    <dbReference type="NCBI Taxonomy" id="218822"/>
    <lineage>
        <taxon>Bacteria</taxon>
        <taxon>Bacillati</taxon>
        <taxon>Actinomycetota</taxon>
        <taxon>Actinomycetes</taxon>
        <taxon>Pseudonocardiales</taxon>
        <taxon>Pseudonocardiaceae</taxon>
        <taxon>Amycolatopsis</taxon>
    </lineage>
</organism>
<dbReference type="InterPro" id="IPR047057">
    <property type="entry name" value="MerR_fam"/>
</dbReference>
<dbReference type="InterPro" id="IPR009061">
    <property type="entry name" value="DNA-bd_dom_put_sf"/>
</dbReference>
<keyword evidence="1 5" id="KW-0238">DNA-binding</keyword>
<dbReference type="Pfam" id="PF13411">
    <property type="entry name" value="MerR_1"/>
    <property type="match status" value="1"/>
</dbReference>
<dbReference type="InterPro" id="IPR000551">
    <property type="entry name" value="MerR-type_HTH_dom"/>
</dbReference>
<keyword evidence="6" id="KW-1185">Reference proteome</keyword>
<evidence type="ECO:0000259" key="4">
    <source>
        <dbReference type="PROSITE" id="PS50937"/>
    </source>
</evidence>
<evidence type="ECO:0000256" key="3">
    <source>
        <dbReference type="SAM" id="MobiDB-lite"/>
    </source>
</evidence>
<dbReference type="PRINTS" id="PR00040">
    <property type="entry name" value="HTHMERR"/>
</dbReference>
<dbReference type="Gene3D" id="1.10.1660.10">
    <property type="match status" value="1"/>
</dbReference>
<evidence type="ECO:0000313" key="5">
    <source>
        <dbReference type="EMBL" id="MBE1493818.1"/>
    </source>
</evidence>
<dbReference type="Proteomes" id="UP000631670">
    <property type="component" value="Unassembled WGS sequence"/>
</dbReference>
<dbReference type="EMBL" id="JADBEG010000001">
    <property type="protein sequence ID" value="MBE1493818.1"/>
    <property type="molecule type" value="Genomic_DNA"/>
</dbReference>
<feature type="compositionally biased region" description="Basic and acidic residues" evidence="3">
    <location>
        <begin position="114"/>
        <end position="124"/>
    </location>
</feature>